<evidence type="ECO:0008006" key="4">
    <source>
        <dbReference type="Google" id="ProtNLM"/>
    </source>
</evidence>
<keyword evidence="3" id="KW-1185">Reference proteome</keyword>
<dbReference type="GO" id="GO:0055088">
    <property type="term" value="P:lipid homeostasis"/>
    <property type="evidence" value="ECO:0007669"/>
    <property type="project" value="InterPro"/>
</dbReference>
<evidence type="ECO:0000313" key="2">
    <source>
        <dbReference type="EMBL" id="CAA7265295.1"/>
    </source>
</evidence>
<dbReference type="InterPro" id="IPR034804">
    <property type="entry name" value="SQR/QFR_C/D"/>
</dbReference>
<keyword evidence="1" id="KW-0472">Membrane</keyword>
<dbReference type="GO" id="GO:0016020">
    <property type="term" value="C:membrane"/>
    <property type="evidence" value="ECO:0007669"/>
    <property type="project" value="InterPro"/>
</dbReference>
<feature type="transmembrane region" description="Helical" evidence="1">
    <location>
        <begin position="190"/>
        <end position="215"/>
    </location>
</feature>
<dbReference type="PANTHER" id="PTHR38409">
    <property type="entry name" value="MDM10-COMPLEMENTING PROTEIN 1"/>
    <property type="match status" value="1"/>
</dbReference>
<proteinExistence type="predicted"/>
<evidence type="ECO:0000313" key="3">
    <source>
        <dbReference type="Proteomes" id="UP000467700"/>
    </source>
</evidence>
<evidence type="ECO:0000256" key="1">
    <source>
        <dbReference type="SAM" id="Phobius"/>
    </source>
</evidence>
<reference evidence="2 3" key="1">
    <citation type="submission" date="2020-01" db="EMBL/GenBank/DDBJ databases">
        <authorList>
            <person name="Gupta K D."/>
        </authorList>
    </citation>
    <scope>NUCLEOTIDE SEQUENCE [LARGE SCALE GENOMIC DNA]</scope>
</reference>
<dbReference type="Proteomes" id="UP000467700">
    <property type="component" value="Unassembled WGS sequence"/>
</dbReference>
<protein>
    <recommendedName>
        <fullName evidence="4">Mitochondrial adapter protein MCP1 transmembrane domain-containing protein</fullName>
    </recommendedName>
</protein>
<dbReference type="EMBL" id="CACVBS010000048">
    <property type="protein sequence ID" value="CAA7265295.1"/>
    <property type="molecule type" value="Genomic_DNA"/>
</dbReference>
<name>A0A8S0W0G5_CYCAE</name>
<comment type="caution">
    <text evidence="2">The sequence shown here is derived from an EMBL/GenBank/DDBJ whole genome shotgun (WGS) entry which is preliminary data.</text>
</comment>
<keyword evidence="1" id="KW-1133">Transmembrane helix</keyword>
<dbReference type="InterPro" id="IPR039960">
    <property type="entry name" value="MCP1"/>
</dbReference>
<feature type="transmembrane region" description="Helical" evidence="1">
    <location>
        <begin position="236"/>
        <end position="255"/>
    </location>
</feature>
<accession>A0A8S0W0G5</accession>
<dbReference type="OrthoDB" id="10259513at2759"/>
<dbReference type="SUPFAM" id="SSF81343">
    <property type="entry name" value="Fumarate reductase respiratory complex transmembrane subunits"/>
    <property type="match status" value="1"/>
</dbReference>
<organism evidence="2 3">
    <name type="scientific">Cyclocybe aegerita</name>
    <name type="common">Black poplar mushroom</name>
    <name type="synonym">Agrocybe aegerita</name>
    <dbReference type="NCBI Taxonomy" id="1973307"/>
    <lineage>
        <taxon>Eukaryota</taxon>
        <taxon>Fungi</taxon>
        <taxon>Dikarya</taxon>
        <taxon>Basidiomycota</taxon>
        <taxon>Agaricomycotina</taxon>
        <taxon>Agaricomycetes</taxon>
        <taxon>Agaricomycetidae</taxon>
        <taxon>Agaricales</taxon>
        <taxon>Agaricineae</taxon>
        <taxon>Bolbitiaceae</taxon>
        <taxon>Cyclocybe</taxon>
    </lineage>
</organism>
<dbReference type="PANTHER" id="PTHR38409:SF1">
    <property type="entry name" value="MITOCHONDRIAL ADAPTER PROTEIN MCP1"/>
    <property type="match status" value="1"/>
</dbReference>
<keyword evidence="1" id="KW-0812">Transmembrane</keyword>
<sequence length="281" mass="31027">MPALLVTYPTPFLRLSDSGSFGSAALIYSQSHLREDMSSNEGYRAKILPILTRTVQYTTPFISVFLLVHLSAPALANVGGSSLASQTMLLGREYYQTALSEPLLVLGPIGIHAASATLKRLLSPSGQPPRRLTHPVSVTGYATLFFLTIHYLTHRYYPALDIPPIDSLGPAELDYEFVKAALRTWPIRSWLLYGGLVFFSIMHVVDGGALVRAAWVQEGRIFASFLKKQYSRRKRLALALGGVVLPVMTGVYALANEPSMTFASMTTRYLSVFRSSFAYRL</sequence>
<dbReference type="AlphaFoldDB" id="A0A8S0W0G5"/>
<gene>
    <name evidence="2" type="ORF">AAE3_LOCUS7614</name>
</gene>